<accession>A0A066UND2</accession>
<dbReference type="Proteomes" id="UP000027219">
    <property type="component" value="Unassembled WGS sequence"/>
</dbReference>
<evidence type="ECO:0000256" key="2">
    <source>
        <dbReference type="SAM" id="SignalP"/>
    </source>
</evidence>
<feature type="chain" id="PRO_5001627377" evidence="2">
    <location>
        <begin position="25"/>
        <end position="114"/>
    </location>
</feature>
<dbReference type="OrthoDB" id="9814441at2"/>
<sequence>MKTKLLIAGLGAVFLAGCAGQNVATVKTMELNMKPVDNRYARAGLTILMSPIYVLATGVDFFILNGVEFWTGTNPITGKPSIYDTSTETWLDINDDLPEEIRDAALKEQAITIQ</sequence>
<protein>
    <submittedName>
        <fullName evidence="3">Multidrug ABC transporter ATPase</fullName>
    </submittedName>
</protein>
<evidence type="ECO:0000313" key="3">
    <source>
        <dbReference type="EMBL" id="KDN28956.1"/>
    </source>
</evidence>
<dbReference type="STRING" id="212667.VFDL14_22895"/>
<evidence type="ECO:0000313" key="4">
    <source>
        <dbReference type="Proteomes" id="UP000027219"/>
    </source>
</evidence>
<keyword evidence="2" id="KW-0732">Signal</keyword>
<dbReference type="Pfam" id="PF11810">
    <property type="entry name" value="DUF3332"/>
    <property type="match status" value="1"/>
</dbReference>
<dbReference type="AlphaFoldDB" id="A0A066UND2"/>
<evidence type="ECO:0000256" key="1">
    <source>
        <dbReference type="SAM" id="Phobius"/>
    </source>
</evidence>
<name>A0A066UND2_9VIBR</name>
<dbReference type="PROSITE" id="PS51257">
    <property type="entry name" value="PROKAR_LIPOPROTEIN"/>
    <property type="match status" value="1"/>
</dbReference>
<dbReference type="RefSeq" id="WP_032550889.1">
    <property type="nucleotide sequence ID" value="NZ_JATABQ010000002.1"/>
</dbReference>
<dbReference type="EMBL" id="JFFR01000013">
    <property type="protein sequence ID" value="KDN28956.1"/>
    <property type="molecule type" value="Genomic_DNA"/>
</dbReference>
<reference evidence="3 4" key="1">
    <citation type="submission" date="2014-02" db="EMBL/GenBank/DDBJ databases">
        <title>Vibrio fortis Dalian14 Genome Sequencing.</title>
        <authorList>
            <person name="Wang Y."/>
            <person name="Song L."/>
            <person name="Liu G."/>
            <person name="Ding J."/>
        </authorList>
    </citation>
    <scope>NUCLEOTIDE SEQUENCE [LARGE SCALE GENOMIC DNA]</scope>
    <source>
        <strain evidence="3 4">Dalian14</strain>
    </source>
</reference>
<keyword evidence="1" id="KW-0812">Transmembrane</keyword>
<organism evidence="3 4">
    <name type="scientific">Vibrio fortis</name>
    <dbReference type="NCBI Taxonomy" id="212667"/>
    <lineage>
        <taxon>Bacteria</taxon>
        <taxon>Pseudomonadati</taxon>
        <taxon>Pseudomonadota</taxon>
        <taxon>Gammaproteobacteria</taxon>
        <taxon>Vibrionales</taxon>
        <taxon>Vibrionaceae</taxon>
        <taxon>Vibrio</taxon>
    </lineage>
</organism>
<keyword evidence="4" id="KW-1185">Reference proteome</keyword>
<proteinExistence type="predicted"/>
<keyword evidence="1" id="KW-0472">Membrane</keyword>
<dbReference type="InterPro" id="IPR021768">
    <property type="entry name" value="DUF3332"/>
</dbReference>
<gene>
    <name evidence="3" type="ORF">VFDL14_22895</name>
</gene>
<feature type="signal peptide" evidence="2">
    <location>
        <begin position="1"/>
        <end position="24"/>
    </location>
</feature>
<comment type="caution">
    <text evidence="3">The sequence shown here is derived from an EMBL/GenBank/DDBJ whole genome shotgun (WGS) entry which is preliminary data.</text>
</comment>
<keyword evidence="1" id="KW-1133">Transmembrane helix</keyword>
<feature type="transmembrane region" description="Helical" evidence="1">
    <location>
        <begin position="44"/>
        <end position="64"/>
    </location>
</feature>